<evidence type="ECO:0000313" key="2">
    <source>
        <dbReference type="EnsemblPlants" id="ORUFI04G04870.1"/>
    </source>
</evidence>
<evidence type="ECO:0000313" key="3">
    <source>
        <dbReference type="Proteomes" id="UP000008022"/>
    </source>
</evidence>
<keyword evidence="3" id="KW-1185">Reference proteome</keyword>
<dbReference type="HOGENOM" id="CLU_2403498_0_0_1"/>
<name>A0A0E0P5X6_ORYRU</name>
<evidence type="ECO:0000256" key="1">
    <source>
        <dbReference type="SAM" id="MobiDB-lite"/>
    </source>
</evidence>
<dbReference type="EnsemblPlants" id="ORUFI04G04870.1">
    <property type="protein sequence ID" value="ORUFI04G04870.1"/>
    <property type="gene ID" value="ORUFI04G04870"/>
</dbReference>
<reference evidence="3" key="1">
    <citation type="submission" date="2013-06" db="EMBL/GenBank/DDBJ databases">
        <authorList>
            <person name="Zhao Q."/>
        </authorList>
    </citation>
    <scope>NUCLEOTIDE SEQUENCE</scope>
    <source>
        <strain evidence="3">cv. W1943</strain>
    </source>
</reference>
<feature type="region of interest" description="Disordered" evidence="1">
    <location>
        <begin position="1"/>
        <end position="31"/>
    </location>
</feature>
<reference evidence="2" key="2">
    <citation type="submission" date="2015-06" db="UniProtKB">
        <authorList>
            <consortium name="EnsemblPlants"/>
        </authorList>
    </citation>
    <scope>IDENTIFICATION</scope>
</reference>
<organism evidence="2 3">
    <name type="scientific">Oryza rufipogon</name>
    <name type="common">Brownbeard rice</name>
    <name type="synonym">Asian wild rice</name>
    <dbReference type="NCBI Taxonomy" id="4529"/>
    <lineage>
        <taxon>Eukaryota</taxon>
        <taxon>Viridiplantae</taxon>
        <taxon>Streptophyta</taxon>
        <taxon>Embryophyta</taxon>
        <taxon>Tracheophyta</taxon>
        <taxon>Spermatophyta</taxon>
        <taxon>Magnoliopsida</taxon>
        <taxon>Liliopsida</taxon>
        <taxon>Poales</taxon>
        <taxon>Poaceae</taxon>
        <taxon>BOP clade</taxon>
        <taxon>Oryzoideae</taxon>
        <taxon>Oryzeae</taxon>
        <taxon>Oryzinae</taxon>
        <taxon>Oryza</taxon>
    </lineage>
</organism>
<protein>
    <submittedName>
        <fullName evidence="2">Uncharacterized protein</fullName>
    </submittedName>
</protein>
<proteinExistence type="predicted"/>
<accession>A0A0E0P5X6</accession>
<dbReference type="Gramene" id="ORUFI04G04870.1">
    <property type="protein sequence ID" value="ORUFI04G04870.1"/>
    <property type="gene ID" value="ORUFI04G04870"/>
</dbReference>
<dbReference type="AlphaFoldDB" id="A0A0E0P5X6"/>
<dbReference type="Proteomes" id="UP000008022">
    <property type="component" value="Unassembled WGS sequence"/>
</dbReference>
<sequence length="93" mass="10419">MERRGSGMACPQRAHRRQNGGRTGMATGALVSTELGEDIGARTYRGMEERRSSAALVERRRSCRHAHKVFEKMHTRERRQRGVDELVGALGAL</sequence>